<gene>
    <name evidence="3" type="ORF">NEPTK9_000911</name>
</gene>
<accession>A0ABS0AZ49</accession>
<dbReference type="Proteomes" id="UP001194714">
    <property type="component" value="Unassembled WGS sequence"/>
</dbReference>
<sequence>MTSRKCRGSFVILVGPLGSSSKILPLPSPLKRFSSPLPLLAWLPSGWQLPLIPVLPSSLFLMASDYLRNSFGKLSINLISIILLCKMKEKTVEFHTGSGNLFKDLGFENPEEALAKSKLARQIYKTIKARNLTQKEAAEILGIERSKVSGVTRGNLSKYSLDRLMRFVCMLGSDIEIRIKSYSKRKRRPKLEVREEGTKKSRSMVPKARRKKKVKA</sequence>
<keyword evidence="4" id="KW-1185">Reference proteome</keyword>
<dbReference type="Pfam" id="PF13744">
    <property type="entry name" value="HTH_37"/>
    <property type="match status" value="1"/>
</dbReference>
<evidence type="ECO:0000313" key="3">
    <source>
        <dbReference type="EMBL" id="MBF5059399.1"/>
    </source>
</evidence>
<feature type="compositionally biased region" description="Basic and acidic residues" evidence="1">
    <location>
        <begin position="190"/>
        <end position="199"/>
    </location>
</feature>
<reference evidence="3 4" key="1">
    <citation type="submission" date="2020-01" db="EMBL/GenBank/DDBJ databases">
        <title>Draft genome sequence of Cand. Neptunochlamydia vexilliferae K9.</title>
        <authorList>
            <person name="Schulz F."/>
            <person name="Koestlbacher S."/>
            <person name="Wascher F."/>
            <person name="Pizzetti I."/>
            <person name="Horn M."/>
        </authorList>
    </citation>
    <scope>NUCLEOTIDE SEQUENCE [LARGE SCALE GENOMIC DNA]</scope>
    <source>
        <strain evidence="3 4">K9</strain>
    </source>
</reference>
<evidence type="ECO:0000256" key="1">
    <source>
        <dbReference type="SAM" id="MobiDB-lite"/>
    </source>
</evidence>
<dbReference type="Gene3D" id="1.10.260.40">
    <property type="entry name" value="lambda repressor-like DNA-binding domains"/>
    <property type="match status" value="1"/>
</dbReference>
<comment type="caution">
    <text evidence="3">The sequence shown here is derived from an EMBL/GenBank/DDBJ whole genome shotgun (WGS) entry which is preliminary data.</text>
</comment>
<feature type="domain" description="HTH cro/C1-type" evidence="2">
    <location>
        <begin position="123"/>
        <end position="178"/>
    </location>
</feature>
<dbReference type="PROSITE" id="PS50943">
    <property type="entry name" value="HTH_CROC1"/>
    <property type="match status" value="1"/>
</dbReference>
<protein>
    <recommendedName>
        <fullName evidence="2">HTH cro/C1-type domain-containing protein</fullName>
    </recommendedName>
</protein>
<dbReference type="SMART" id="SM00530">
    <property type="entry name" value="HTH_XRE"/>
    <property type="match status" value="1"/>
</dbReference>
<feature type="region of interest" description="Disordered" evidence="1">
    <location>
        <begin position="185"/>
        <end position="216"/>
    </location>
</feature>
<feature type="compositionally biased region" description="Basic residues" evidence="1">
    <location>
        <begin position="207"/>
        <end position="216"/>
    </location>
</feature>
<dbReference type="InterPro" id="IPR001387">
    <property type="entry name" value="Cro/C1-type_HTH"/>
</dbReference>
<proteinExistence type="predicted"/>
<organism evidence="3 4">
    <name type="scientific">Candidatus Neptunichlamydia vexilliferae</name>
    <dbReference type="NCBI Taxonomy" id="1651774"/>
    <lineage>
        <taxon>Bacteria</taxon>
        <taxon>Pseudomonadati</taxon>
        <taxon>Chlamydiota</taxon>
        <taxon>Chlamydiia</taxon>
        <taxon>Parachlamydiales</taxon>
        <taxon>Simkaniaceae</taxon>
        <taxon>Candidatus Neptunichlamydia</taxon>
    </lineage>
</organism>
<dbReference type="InterPro" id="IPR039554">
    <property type="entry name" value="HigA2-like_HTH"/>
</dbReference>
<evidence type="ECO:0000313" key="4">
    <source>
        <dbReference type="Proteomes" id="UP001194714"/>
    </source>
</evidence>
<dbReference type="SUPFAM" id="SSF47413">
    <property type="entry name" value="lambda repressor-like DNA-binding domains"/>
    <property type="match status" value="1"/>
</dbReference>
<dbReference type="EMBL" id="JAAEJV010000020">
    <property type="protein sequence ID" value="MBF5059399.1"/>
    <property type="molecule type" value="Genomic_DNA"/>
</dbReference>
<evidence type="ECO:0000259" key="2">
    <source>
        <dbReference type="PROSITE" id="PS50943"/>
    </source>
</evidence>
<name>A0ABS0AZ49_9BACT</name>
<dbReference type="CDD" id="cd00093">
    <property type="entry name" value="HTH_XRE"/>
    <property type="match status" value="1"/>
</dbReference>
<dbReference type="InterPro" id="IPR010982">
    <property type="entry name" value="Lambda_DNA-bd_dom_sf"/>
</dbReference>